<dbReference type="GO" id="GO:1990904">
    <property type="term" value="C:ribonucleoprotein complex"/>
    <property type="evidence" value="ECO:0007669"/>
    <property type="project" value="UniProtKB-KW"/>
</dbReference>
<evidence type="ECO:0000256" key="1">
    <source>
        <dbReference type="ARBA" id="ARBA00010444"/>
    </source>
</evidence>
<organism evidence="5 6">
    <name type="scientific">Candidatus Iainarchaeum sp</name>
    <dbReference type="NCBI Taxonomy" id="3101447"/>
    <lineage>
        <taxon>Archaea</taxon>
        <taxon>Candidatus Iainarchaeota</taxon>
        <taxon>Candidatus Iainarchaeia</taxon>
        <taxon>Candidatus Iainarchaeales</taxon>
        <taxon>Candidatus Iainarchaeaceae</taxon>
        <taxon>Candidatus Iainarchaeum</taxon>
    </lineage>
</organism>
<reference evidence="6" key="1">
    <citation type="journal article" date="2020" name="bioRxiv">
        <title>A rank-normalized archaeal taxonomy based on genome phylogeny resolves widespread incomplete and uneven classifications.</title>
        <authorList>
            <person name="Rinke C."/>
            <person name="Chuvochina M."/>
            <person name="Mussig A.J."/>
            <person name="Chaumeil P.-A."/>
            <person name="Waite D.W."/>
            <person name="Whitman W.B."/>
            <person name="Parks D.H."/>
            <person name="Hugenholtz P."/>
        </authorList>
    </citation>
    <scope>NUCLEOTIDE SEQUENCE [LARGE SCALE GENOMIC DNA]</scope>
</reference>
<dbReference type="AlphaFoldDB" id="A0A7J4IYJ6"/>
<dbReference type="SUPFAM" id="SSF116820">
    <property type="entry name" value="Rps17e-like"/>
    <property type="match status" value="1"/>
</dbReference>
<evidence type="ECO:0000256" key="4">
    <source>
        <dbReference type="ARBA" id="ARBA00035394"/>
    </source>
</evidence>
<evidence type="ECO:0000313" key="5">
    <source>
        <dbReference type="EMBL" id="HIH09339.1"/>
    </source>
</evidence>
<evidence type="ECO:0000256" key="3">
    <source>
        <dbReference type="ARBA" id="ARBA00023274"/>
    </source>
</evidence>
<dbReference type="EMBL" id="DUGC01000030">
    <property type="protein sequence ID" value="HIH09339.1"/>
    <property type="molecule type" value="Genomic_DNA"/>
</dbReference>
<dbReference type="Pfam" id="PF00833">
    <property type="entry name" value="Ribosomal_S17e"/>
    <property type="match status" value="1"/>
</dbReference>
<evidence type="ECO:0000313" key="6">
    <source>
        <dbReference type="Proteomes" id="UP000565078"/>
    </source>
</evidence>
<gene>
    <name evidence="5" type="ORF">HA254_01580</name>
</gene>
<dbReference type="Gene3D" id="1.10.60.20">
    <property type="entry name" value="Ribosomal protein S17e-like"/>
    <property type="match status" value="1"/>
</dbReference>
<dbReference type="GO" id="GO:0006412">
    <property type="term" value="P:translation"/>
    <property type="evidence" value="ECO:0007669"/>
    <property type="project" value="InterPro"/>
</dbReference>
<accession>A0A7J4IYJ6</accession>
<keyword evidence="3" id="KW-0687">Ribonucleoprotein</keyword>
<comment type="similarity">
    <text evidence="1">Belongs to the eukaryotic ribosomal protein eS17 family.</text>
</comment>
<name>A0A7J4IYJ6_9ARCH</name>
<dbReference type="InterPro" id="IPR036401">
    <property type="entry name" value="Ribosomal_eS17_sf"/>
</dbReference>
<protein>
    <recommendedName>
        <fullName evidence="4">30S ribosomal protein S17e</fullName>
    </recommendedName>
</protein>
<dbReference type="GO" id="GO:0005840">
    <property type="term" value="C:ribosome"/>
    <property type="evidence" value="ECO:0007669"/>
    <property type="project" value="UniProtKB-KW"/>
</dbReference>
<proteinExistence type="inferred from homology"/>
<dbReference type="InterPro" id="IPR001210">
    <property type="entry name" value="Ribosomal_eS17"/>
</dbReference>
<comment type="caution">
    <text evidence="5">The sequence shown here is derived from an EMBL/GenBank/DDBJ whole genome shotgun (WGS) entry which is preliminary data.</text>
</comment>
<sequence>MGKAVPQNIKSKANVLLQTYPDQVSADFELNKKFVDSIGMPLSSTQRNLVAGFLTRKKAKAKKQ</sequence>
<evidence type="ECO:0000256" key="2">
    <source>
        <dbReference type="ARBA" id="ARBA00022980"/>
    </source>
</evidence>
<dbReference type="Proteomes" id="UP000565078">
    <property type="component" value="Unassembled WGS sequence"/>
</dbReference>
<dbReference type="GO" id="GO:0003735">
    <property type="term" value="F:structural constituent of ribosome"/>
    <property type="evidence" value="ECO:0007669"/>
    <property type="project" value="InterPro"/>
</dbReference>
<keyword evidence="2 5" id="KW-0689">Ribosomal protein</keyword>